<proteinExistence type="predicted"/>
<dbReference type="EMBL" id="BK015366">
    <property type="protein sequence ID" value="DAE03436.1"/>
    <property type="molecule type" value="Genomic_DNA"/>
</dbReference>
<protein>
    <submittedName>
        <fullName evidence="1">Uncharacterized protein</fullName>
    </submittedName>
</protein>
<accession>A0A8S5PB49</accession>
<evidence type="ECO:0000313" key="1">
    <source>
        <dbReference type="EMBL" id="DAE03436.1"/>
    </source>
</evidence>
<organism evidence="1">
    <name type="scientific">Siphoviridae sp. ctTXt1</name>
    <dbReference type="NCBI Taxonomy" id="2825520"/>
    <lineage>
        <taxon>Viruses</taxon>
        <taxon>Duplodnaviria</taxon>
        <taxon>Heunggongvirae</taxon>
        <taxon>Uroviricota</taxon>
        <taxon>Caudoviricetes</taxon>
    </lineage>
</organism>
<sequence>MRKNWELKQRHKLLTSILKKRNYSPQYRNTMHTIRINDDTYTLPGSWDELTPKQLLYLVKLTKSDIPVEQVKVYMMLYCLKAHVCRHKKIFKEYVRIRIWQESPTVRFYVRHHSCLLHPEEVSMLANLFDFLICSEEDSSLPMRKYYHLTPDLTSNPYPTIHCRLWKFIGPEDQLLDITFEQFMYLQTYLDAMRSDPTKIDHLLACLWHRNKVFDINQLDKDAAILHHLPEDRKILMYWYILGSLSCMANSYPRIFSGEGKGSYGRVFDAQLRLLDSLAQSDMTKKPEIRKGLLLDALYSMDESIRRKEETEESLRNR</sequence>
<reference evidence="1" key="1">
    <citation type="journal article" date="2021" name="Proc. Natl. Acad. Sci. U.S.A.">
        <title>A Catalog of Tens of Thousands of Viruses from Human Metagenomes Reveals Hidden Associations with Chronic Diseases.</title>
        <authorList>
            <person name="Tisza M.J."/>
            <person name="Buck C.B."/>
        </authorList>
    </citation>
    <scope>NUCLEOTIDE SEQUENCE</scope>
    <source>
        <strain evidence="1">CtTXt1</strain>
    </source>
</reference>
<name>A0A8S5PB49_9CAUD</name>